<dbReference type="PANTHER" id="PTHR33273:SF4">
    <property type="entry name" value="ENDONUCLEASE_EXONUCLEASE_PHOSPHATASE DOMAIN-CONTAINING PROTEIN"/>
    <property type="match status" value="1"/>
</dbReference>
<feature type="domain" description="RNase H type-1" evidence="3">
    <location>
        <begin position="675"/>
        <end position="807"/>
    </location>
</feature>
<evidence type="ECO:0000259" key="3">
    <source>
        <dbReference type="PROSITE" id="PS50879"/>
    </source>
</evidence>
<keyword evidence="5" id="KW-1185">Reference proteome</keyword>
<dbReference type="GO" id="GO:0004523">
    <property type="term" value="F:RNA-DNA hybrid ribonuclease activity"/>
    <property type="evidence" value="ECO:0007669"/>
    <property type="project" value="InterPro"/>
</dbReference>
<evidence type="ECO:0000313" key="5">
    <source>
        <dbReference type="Proteomes" id="UP001231518"/>
    </source>
</evidence>
<dbReference type="PANTHER" id="PTHR33273">
    <property type="entry name" value="DOMAIN-CONTAINING PROTEIN, PUTATIVE-RELATED"/>
    <property type="match status" value="1"/>
</dbReference>
<gene>
    <name evidence="4" type="ORF">PYW07_003544</name>
</gene>
<feature type="region of interest" description="Disordered" evidence="2">
    <location>
        <begin position="1"/>
        <end position="53"/>
    </location>
</feature>
<dbReference type="CDD" id="cd09276">
    <property type="entry name" value="Rnase_HI_RT_non_LTR"/>
    <property type="match status" value="2"/>
</dbReference>
<dbReference type="Pfam" id="PF00075">
    <property type="entry name" value="RNase_H"/>
    <property type="match status" value="2"/>
</dbReference>
<accession>A0AAD7YIB2</accession>
<protein>
    <recommendedName>
        <fullName evidence="3">RNase H type-1 domain-containing protein</fullName>
    </recommendedName>
</protein>
<comment type="caution">
    <text evidence="4">The sequence shown here is derived from an EMBL/GenBank/DDBJ whole genome shotgun (WGS) entry which is preliminary data.</text>
</comment>
<organism evidence="4 5">
    <name type="scientific">Mythimna separata</name>
    <name type="common">Oriental armyworm</name>
    <name type="synonym">Pseudaletia separata</name>
    <dbReference type="NCBI Taxonomy" id="271217"/>
    <lineage>
        <taxon>Eukaryota</taxon>
        <taxon>Metazoa</taxon>
        <taxon>Ecdysozoa</taxon>
        <taxon>Arthropoda</taxon>
        <taxon>Hexapoda</taxon>
        <taxon>Insecta</taxon>
        <taxon>Pterygota</taxon>
        <taxon>Neoptera</taxon>
        <taxon>Endopterygota</taxon>
        <taxon>Lepidoptera</taxon>
        <taxon>Glossata</taxon>
        <taxon>Ditrysia</taxon>
        <taxon>Noctuoidea</taxon>
        <taxon>Noctuidae</taxon>
        <taxon>Noctuinae</taxon>
        <taxon>Hadenini</taxon>
        <taxon>Mythimna</taxon>
    </lineage>
</organism>
<dbReference type="SUPFAM" id="SSF56219">
    <property type="entry name" value="DNase I-like"/>
    <property type="match status" value="2"/>
</dbReference>
<feature type="compositionally biased region" description="Basic and acidic residues" evidence="2">
    <location>
        <begin position="96"/>
        <end position="105"/>
    </location>
</feature>
<dbReference type="SUPFAM" id="SSF53098">
    <property type="entry name" value="Ribonuclease H-like"/>
    <property type="match status" value="2"/>
</dbReference>
<reference evidence="4" key="1">
    <citation type="submission" date="2023-03" db="EMBL/GenBank/DDBJ databases">
        <title>Chromosome-level genomes of two armyworms, Mythimna separata and Mythimna loreyi, provide insights into the biosynthesis and reception of sex pheromones.</title>
        <authorList>
            <person name="Zhao H."/>
        </authorList>
    </citation>
    <scope>NUCLEOTIDE SEQUENCE</scope>
    <source>
        <strain evidence="4">BeijingLab</strain>
        <tissue evidence="4">Pupa</tissue>
    </source>
</reference>
<keyword evidence="1" id="KW-0175">Coiled coil</keyword>
<dbReference type="Pfam" id="PF14529">
    <property type="entry name" value="Exo_endo_phos_2"/>
    <property type="match status" value="2"/>
</dbReference>
<feature type="region of interest" description="Disordered" evidence="2">
    <location>
        <begin position="76"/>
        <end position="105"/>
    </location>
</feature>
<dbReference type="InterPro" id="IPR036691">
    <property type="entry name" value="Endo/exonu/phosph_ase_sf"/>
</dbReference>
<dbReference type="GO" id="GO:0003676">
    <property type="term" value="F:nucleic acid binding"/>
    <property type="evidence" value="ECO:0007669"/>
    <property type="project" value="InterPro"/>
</dbReference>
<proteinExistence type="predicted"/>
<evidence type="ECO:0000256" key="2">
    <source>
        <dbReference type="SAM" id="MobiDB-lite"/>
    </source>
</evidence>
<feature type="compositionally biased region" description="Basic and acidic residues" evidence="2">
    <location>
        <begin position="36"/>
        <end position="47"/>
    </location>
</feature>
<dbReference type="InterPro" id="IPR036397">
    <property type="entry name" value="RNaseH_sf"/>
</dbReference>
<evidence type="ECO:0000256" key="1">
    <source>
        <dbReference type="SAM" id="Coils"/>
    </source>
</evidence>
<dbReference type="InterPro" id="IPR005135">
    <property type="entry name" value="Endo/exonuclease/phosphatase"/>
</dbReference>
<dbReference type="PROSITE" id="PS50879">
    <property type="entry name" value="RNASE_H_1"/>
    <property type="match status" value="2"/>
</dbReference>
<evidence type="ECO:0000313" key="4">
    <source>
        <dbReference type="EMBL" id="KAJ8716917.1"/>
    </source>
</evidence>
<dbReference type="InterPro" id="IPR012337">
    <property type="entry name" value="RNaseH-like_sf"/>
</dbReference>
<sequence>MTTEETDVGAANPLIKPDRAGPSPKKPTQTPSVRRSIGEWENSRGDGVKTATSTTFTVSPNKLAAPLRANLRTTLPSERVDKRRGSVEAAGGSPRLTKEVNRTPSDRVKEGRLWLQRAKTHLGESRNLRSDIKAGITLAVETLYQIIKDGATEMGPEVRNHNSSRPVTEDKGTQIGEMEERGAIMAKEDGEDLKRMLREQGEKIDQTQREMVSLRDTIASQAASQAHTYASVAAAQPRRHAAERSALHSIVITSKDESHTGDQRSKLATDELHLTAQAKGISVALVQEPYVGRTGVMKQSPGTQVIQCSLNRQKPVKAAIVIFGSSLEVIHDPQLVTENIVAVLLKVGQLSIGVLSVYFEGDQELHPYLSALQHTTHKLHTNNILVGGDVNAWSQWWGSVSENHRGAEYCSFLHEQDFQILNSGQTPTFEIYRGDRWCTSIVDVTACSLSLLGKMEEWRVERGLTSSDHNAITFSMRLEKALEPLRPVSTRIYNTRKAKWSDFGSHLKANLTEKEITKVRISNALSPEDLENILEEYTNAIHRSCDEAIPKLGSPKYSAKPPWWNSTLDLLKKDAVRKKRRIRNAAAHRREYTIEIYVTAKNKYTLAATEAATASWREFCTRRDRESMWDGIYRVLRKTARRQENTLLRNTAAQLITTEYARLEDWTPETLETHRVTGPQIYTDGSKIEGKVGAALTWWEGGKESMSSTFGLEPHNTVFQSEMYALFRAVRLAKESRAASISILSDSRSSLDLLKRPSVTHHLALQIKSCMREIREEGRKVRLFWLKAHVGTAGNERADELAKQAALTKETADYDKVPVSYVRRKIREGTVKKWQARYESSSTGAVTKVFFPDVLAAKRILRDTVLTPAHTQILTGHGGFAAYLHRFHLKNSPSCVCDQSCEETVWHLLFECPSGAHDGRDCKNRAEGKEPTCINCKGAQKKGSDLAHTAFSEDCQERQKWDGIARSRRSKLATDELHLTAQAKGISVALVQEPYVGRTGVMKQSPGTQVIQCSLNRQKPVKAAIVIFGSSLEVIHDPQLVTENIVAVLLKVGQLSIGVLSVYFEGDQELHPYLSALQHTTHKLHTNNILVGGDVNAWSQWWGSVSENHRGAEYCSFLHEQDFQILNSGQTPTFEIYRGDRWCTSIVDVTACSLSLLGKMEEWRVERGLTSSDHNAITFSMRLEKALEPLRPVSTRIYNTRKAKWSDFSSHLKANLTEKEITKVRISNALGPEDLENILEEYTNAIHRSCDEAIPKLGSPKYSAKPPWWNSTLDLLKKDAVRKKRRIRNAAAHRREYTIEIYVTAKNKYTLAATEAATASWREFCTRQDRESMWDGIYRVLRKTARRQENTLLRNTAAQLITTEYARLEDWTPETLETHRVTGPQIYTDGSKIEGKVGAALTWWEGGKESMSSTFGLEPHNTVFQSEMYALFRAVRLAKESRAASISILSDSRSSLDLLKRPSVTHHLALQIKSCLSEIREEGRKVRLFWLKAHVGTAGNERADELAKQAALTKETADYDKVPVSYVRRMIREGTVKKWQARYESSSTGAVTKVFFPDVLAAKRILRDKDQITVVPRSAGPVPAGTSPPAAAP</sequence>
<dbReference type="Gene3D" id="3.30.420.10">
    <property type="entry name" value="Ribonuclease H-like superfamily/Ribonuclease H"/>
    <property type="match status" value="2"/>
</dbReference>
<dbReference type="Proteomes" id="UP001231518">
    <property type="component" value="Chromosome 14"/>
</dbReference>
<dbReference type="Gene3D" id="3.60.10.10">
    <property type="entry name" value="Endonuclease/exonuclease/phosphatase"/>
    <property type="match status" value="2"/>
</dbReference>
<name>A0AAD7YIB2_MYTSE</name>
<feature type="domain" description="RNase H type-1" evidence="3">
    <location>
        <begin position="1380"/>
        <end position="1512"/>
    </location>
</feature>
<feature type="coiled-coil region" evidence="1">
    <location>
        <begin position="190"/>
        <end position="217"/>
    </location>
</feature>
<dbReference type="EMBL" id="JARGEI010000017">
    <property type="protein sequence ID" value="KAJ8716917.1"/>
    <property type="molecule type" value="Genomic_DNA"/>
</dbReference>
<dbReference type="InterPro" id="IPR002156">
    <property type="entry name" value="RNaseH_domain"/>
</dbReference>